<proteinExistence type="inferred from homology"/>
<keyword evidence="6 8" id="KW-1133">Transmembrane helix</keyword>
<keyword evidence="4" id="KW-1003">Cell membrane</keyword>
<reference evidence="9 10" key="1">
    <citation type="journal article" date="2008" name="Int. J. Syst. Evol. Microbiol.">
        <title>Tessaracoccus flavescens sp. nov., isolated from marine sediment.</title>
        <authorList>
            <person name="Lee D.W."/>
            <person name="Lee S.D."/>
        </authorList>
    </citation>
    <scope>NUCLEOTIDE SEQUENCE [LARGE SCALE GENOMIC DNA]</scope>
    <source>
        <strain evidence="9 10">SST-39T</strain>
    </source>
</reference>
<dbReference type="AlphaFoldDB" id="A0A1Q2D2P7"/>
<feature type="transmembrane region" description="Helical" evidence="8">
    <location>
        <begin position="138"/>
        <end position="158"/>
    </location>
</feature>
<feature type="transmembrane region" description="Helical" evidence="8">
    <location>
        <begin position="325"/>
        <end position="343"/>
    </location>
</feature>
<gene>
    <name evidence="9" type="ORF">BW733_09670</name>
</gene>
<evidence type="ECO:0000256" key="3">
    <source>
        <dbReference type="ARBA" id="ARBA00022448"/>
    </source>
</evidence>
<dbReference type="FunFam" id="1.10.3470.10:FF:000001">
    <property type="entry name" value="Vitamin B12 ABC transporter permease BtuC"/>
    <property type="match status" value="1"/>
</dbReference>
<keyword evidence="10" id="KW-1185">Reference proteome</keyword>
<dbReference type="InterPro" id="IPR000522">
    <property type="entry name" value="ABC_transptr_permease_BtuC"/>
</dbReference>
<feature type="transmembrane region" description="Helical" evidence="8">
    <location>
        <begin position="28"/>
        <end position="50"/>
    </location>
</feature>
<evidence type="ECO:0000313" key="9">
    <source>
        <dbReference type="EMBL" id="AQP52553.1"/>
    </source>
</evidence>
<evidence type="ECO:0000313" key="10">
    <source>
        <dbReference type="Proteomes" id="UP000188235"/>
    </source>
</evidence>
<evidence type="ECO:0000256" key="7">
    <source>
        <dbReference type="ARBA" id="ARBA00023136"/>
    </source>
</evidence>
<dbReference type="CDD" id="cd06550">
    <property type="entry name" value="TM_ABC_iron-siderophores_like"/>
    <property type="match status" value="1"/>
</dbReference>
<evidence type="ECO:0000256" key="5">
    <source>
        <dbReference type="ARBA" id="ARBA00022692"/>
    </source>
</evidence>
<keyword evidence="3" id="KW-0813">Transport</keyword>
<organism evidence="9 10">
    <name type="scientific">Tessaracoccus flavescens</name>
    <dbReference type="NCBI Taxonomy" id="399497"/>
    <lineage>
        <taxon>Bacteria</taxon>
        <taxon>Bacillati</taxon>
        <taxon>Actinomycetota</taxon>
        <taxon>Actinomycetes</taxon>
        <taxon>Propionibacteriales</taxon>
        <taxon>Propionibacteriaceae</taxon>
        <taxon>Tessaracoccus</taxon>
    </lineage>
</organism>
<keyword evidence="5 8" id="KW-0812">Transmembrane</keyword>
<dbReference type="PANTHER" id="PTHR30472">
    <property type="entry name" value="FERRIC ENTEROBACTIN TRANSPORT SYSTEM PERMEASE PROTEIN"/>
    <property type="match status" value="1"/>
</dbReference>
<dbReference type="EMBL" id="CP019607">
    <property type="protein sequence ID" value="AQP52553.1"/>
    <property type="molecule type" value="Genomic_DNA"/>
</dbReference>
<feature type="transmembrane region" description="Helical" evidence="8">
    <location>
        <begin position="165"/>
        <end position="185"/>
    </location>
</feature>
<accession>A0A1Q2D2P7</accession>
<dbReference type="GO" id="GO:0022857">
    <property type="term" value="F:transmembrane transporter activity"/>
    <property type="evidence" value="ECO:0007669"/>
    <property type="project" value="InterPro"/>
</dbReference>
<dbReference type="InterPro" id="IPR037294">
    <property type="entry name" value="ABC_BtuC-like"/>
</dbReference>
<evidence type="ECO:0000256" key="6">
    <source>
        <dbReference type="ARBA" id="ARBA00022989"/>
    </source>
</evidence>
<sequence length="349" mass="35820">MSSTDMTPTESSAQVAGAALRARRRSAWLVFLEAAVVLALICCASLLFGVRDLDAATVWQALTSPVAENVDHMVVLQQRVPRTLIGLAAGVALGVAGVVIQGVTRNPIADPGLLGVNSGASLAVVLAIQFLGVSSALGYIWFAFAGAAAAAVVVFSFGHARPVQLALVGAALVAFITPLITLVLLRDQTAFNSYRFWVVGALTGRDLRALAWMLPFLAVGIGIAAFLAHRLNGLALGDDVARGLGQDVRITRALSAVAIVLLCGVAVSLAGPIALVGLVVPHAARRLVGSNHHLTTALAILLGPIMLLLADVIGRLVVTNSELEAGVVAAFLGAPVLVAVARGRTVVGL</sequence>
<evidence type="ECO:0000256" key="1">
    <source>
        <dbReference type="ARBA" id="ARBA00004651"/>
    </source>
</evidence>
<dbReference type="GO" id="GO:0033214">
    <property type="term" value="P:siderophore-iron import into cell"/>
    <property type="evidence" value="ECO:0007669"/>
    <property type="project" value="TreeGrafter"/>
</dbReference>
<comment type="subcellular location">
    <subcellularLocation>
        <location evidence="1">Cell membrane</location>
        <topology evidence="1">Multi-pass membrane protein</topology>
    </subcellularLocation>
</comment>
<dbReference type="Gene3D" id="1.10.3470.10">
    <property type="entry name" value="ABC transporter involved in vitamin B12 uptake, BtuC"/>
    <property type="match status" value="1"/>
</dbReference>
<feature type="transmembrane region" description="Helical" evidence="8">
    <location>
        <begin position="209"/>
        <end position="232"/>
    </location>
</feature>
<evidence type="ECO:0000256" key="2">
    <source>
        <dbReference type="ARBA" id="ARBA00007935"/>
    </source>
</evidence>
<feature type="transmembrane region" description="Helical" evidence="8">
    <location>
        <begin position="83"/>
        <end position="100"/>
    </location>
</feature>
<dbReference type="SUPFAM" id="SSF81345">
    <property type="entry name" value="ABC transporter involved in vitamin B12 uptake, BtuC"/>
    <property type="match status" value="1"/>
</dbReference>
<feature type="transmembrane region" description="Helical" evidence="8">
    <location>
        <begin position="112"/>
        <end position="132"/>
    </location>
</feature>
<feature type="transmembrane region" description="Helical" evidence="8">
    <location>
        <begin position="292"/>
        <end position="313"/>
    </location>
</feature>
<dbReference type="GO" id="GO:0005886">
    <property type="term" value="C:plasma membrane"/>
    <property type="evidence" value="ECO:0007669"/>
    <property type="project" value="UniProtKB-SubCell"/>
</dbReference>
<evidence type="ECO:0000256" key="8">
    <source>
        <dbReference type="SAM" id="Phobius"/>
    </source>
</evidence>
<comment type="similarity">
    <text evidence="2">Belongs to the binding-protein-dependent transport system permease family. FecCD subfamily.</text>
</comment>
<dbReference type="Proteomes" id="UP000188235">
    <property type="component" value="Chromosome"/>
</dbReference>
<dbReference type="KEGG" id="tfa:BW733_09670"/>
<name>A0A1Q2D2P7_9ACTN</name>
<evidence type="ECO:0000256" key="4">
    <source>
        <dbReference type="ARBA" id="ARBA00022475"/>
    </source>
</evidence>
<dbReference type="Pfam" id="PF01032">
    <property type="entry name" value="FecCD"/>
    <property type="match status" value="1"/>
</dbReference>
<dbReference type="STRING" id="399497.BW733_09670"/>
<keyword evidence="7 8" id="KW-0472">Membrane</keyword>
<protein>
    <submittedName>
        <fullName evidence="9">Iron ABC transporter permease</fullName>
    </submittedName>
</protein>
<dbReference type="PANTHER" id="PTHR30472:SF1">
    <property type="entry name" value="FE(3+) DICITRATE TRANSPORT SYSTEM PERMEASE PROTEIN FECC-RELATED"/>
    <property type="match status" value="1"/>
</dbReference>
<feature type="transmembrane region" description="Helical" evidence="8">
    <location>
        <begin position="253"/>
        <end position="280"/>
    </location>
</feature>